<keyword evidence="2" id="KW-1185">Reference proteome</keyword>
<gene>
    <name evidence="1" type="ORF">GH741_01465</name>
</gene>
<sequence length="48" mass="6074">MSQIERNYKVEHLLDKHKFDEKEIVSMSDEQIEYFHWLYFEESVYDLM</sequence>
<accession>A0A6A8D7U8</accession>
<protein>
    <submittedName>
        <fullName evidence="1">BH0509 family protein</fullName>
    </submittedName>
</protein>
<evidence type="ECO:0000313" key="1">
    <source>
        <dbReference type="EMBL" id="MRH41340.1"/>
    </source>
</evidence>
<comment type="caution">
    <text evidence="1">The sequence shown here is derived from an EMBL/GenBank/DDBJ whole genome shotgun (WGS) entry which is preliminary data.</text>
</comment>
<evidence type="ECO:0000313" key="2">
    <source>
        <dbReference type="Proteomes" id="UP000799092"/>
    </source>
</evidence>
<dbReference type="OrthoDB" id="2913928at2"/>
<dbReference type="Proteomes" id="UP000799092">
    <property type="component" value="Unassembled WGS sequence"/>
</dbReference>
<organism evidence="1 2">
    <name type="scientific">Aquibacillus halophilus</name>
    <dbReference type="NCBI Taxonomy" id="930132"/>
    <lineage>
        <taxon>Bacteria</taxon>
        <taxon>Bacillati</taxon>
        <taxon>Bacillota</taxon>
        <taxon>Bacilli</taxon>
        <taxon>Bacillales</taxon>
        <taxon>Bacillaceae</taxon>
        <taxon>Aquibacillus</taxon>
    </lineage>
</organism>
<dbReference type="InterPro" id="IPR049615">
    <property type="entry name" value="BH0509-like"/>
</dbReference>
<dbReference type="AlphaFoldDB" id="A0A6A8D7U8"/>
<proteinExistence type="predicted"/>
<name>A0A6A8D7U8_9BACI</name>
<reference evidence="1" key="1">
    <citation type="submission" date="2019-11" db="EMBL/GenBank/DDBJ databases">
        <authorList>
            <person name="Li J."/>
        </authorList>
    </citation>
    <scope>NUCLEOTIDE SEQUENCE</scope>
    <source>
        <strain evidence="1">B6B</strain>
    </source>
</reference>
<dbReference type="RefSeq" id="WP_153735012.1">
    <property type="nucleotide sequence ID" value="NZ_WJNG01000002.1"/>
</dbReference>
<dbReference type="NCBIfam" id="NF033562">
    <property type="entry name" value="BH0509_fam"/>
    <property type="match status" value="1"/>
</dbReference>
<dbReference type="EMBL" id="WJNG01000002">
    <property type="protein sequence ID" value="MRH41340.1"/>
    <property type="molecule type" value="Genomic_DNA"/>
</dbReference>